<evidence type="ECO:0000256" key="2">
    <source>
        <dbReference type="SAM" id="SignalP"/>
    </source>
</evidence>
<feature type="chain" id="PRO_5012115293" description="Outer membrane protein beta-barrel domain-containing protein" evidence="2">
    <location>
        <begin position="25"/>
        <end position="239"/>
    </location>
</feature>
<feature type="domain" description="Outer membrane protein beta-barrel" evidence="3">
    <location>
        <begin position="44"/>
        <end position="212"/>
    </location>
</feature>
<feature type="signal peptide" evidence="2">
    <location>
        <begin position="1"/>
        <end position="24"/>
    </location>
</feature>
<dbReference type="SUPFAM" id="SSF56925">
    <property type="entry name" value="OMPA-like"/>
    <property type="match status" value="1"/>
</dbReference>
<protein>
    <recommendedName>
        <fullName evidence="3">Outer membrane protein beta-barrel domain-containing protein</fullName>
    </recommendedName>
</protein>
<organism evidence="4 5">
    <name type="scientific">Candidatus Kapaibacterium thiocyanatum</name>
    <dbReference type="NCBI Taxonomy" id="1895771"/>
    <lineage>
        <taxon>Bacteria</taxon>
        <taxon>Pseudomonadati</taxon>
        <taxon>Candidatus Kapaibacteriota</taxon>
        <taxon>Candidatus Kapaibacteriia</taxon>
        <taxon>Candidatus Kapaibacteriales</taxon>
        <taxon>Candidatus Kapaibacteriaceae</taxon>
        <taxon>Candidatus Kapaibacterium</taxon>
    </lineage>
</organism>
<evidence type="ECO:0000256" key="1">
    <source>
        <dbReference type="ARBA" id="ARBA00022729"/>
    </source>
</evidence>
<evidence type="ECO:0000313" key="4">
    <source>
        <dbReference type="EMBL" id="OJX59961.1"/>
    </source>
</evidence>
<dbReference type="Gene3D" id="2.40.160.20">
    <property type="match status" value="1"/>
</dbReference>
<reference evidence="4 5" key="1">
    <citation type="submission" date="2016-09" db="EMBL/GenBank/DDBJ databases">
        <title>Genome-resolved meta-omics ties microbial dynamics to process performance in biotechnology for thiocyanate degradation.</title>
        <authorList>
            <person name="Kantor R.S."/>
            <person name="Huddy R.J."/>
            <person name="Iyer R."/>
            <person name="Thomas B.C."/>
            <person name="Brown C.T."/>
            <person name="Anantharaman K."/>
            <person name="Tringe S."/>
            <person name="Hettich R.L."/>
            <person name="Harrison S.T."/>
            <person name="Banfield J.F."/>
        </authorList>
    </citation>
    <scope>NUCLEOTIDE SEQUENCE [LARGE SCALE GENOMIC DNA]</scope>
    <source>
        <strain evidence="4">59-99</strain>
    </source>
</reference>
<comment type="caution">
    <text evidence="4">The sequence shown here is derived from an EMBL/GenBank/DDBJ whole genome shotgun (WGS) entry which is preliminary data.</text>
</comment>
<dbReference type="Pfam" id="PF13505">
    <property type="entry name" value="OMP_b-brl"/>
    <property type="match status" value="1"/>
</dbReference>
<name>A0A1M3L3P1_9BACT</name>
<dbReference type="PROSITE" id="PS51257">
    <property type="entry name" value="PROKAR_LIPOPROTEIN"/>
    <property type="match status" value="1"/>
</dbReference>
<dbReference type="EMBL" id="MKVH01000008">
    <property type="protein sequence ID" value="OJX59961.1"/>
    <property type="molecule type" value="Genomic_DNA"/>
</dbReference>
<accession>A0A1M3L3P1</accession>
<dbReference type="InterPro" id="IPR027385">
    <property type="entry name" value="Beta-barrel_OMP"/>
</dbReference>
<proteinExistence type="predicted"/>
<gene>
    <name evidence="4" type="ORF">BGO89_08180</name>
</gene>
<keyword evidence="1 2" id="KW-0732">Signal</keyword>
<evidence type="ECO:0000313" key="5">
    <source>
        <dbReference type="Proteomes" id="UP000184233"/>
    </source>
</evidence>
<sequence>MKYTFALCLCAVLFGGCSSGFIGARGGAVVTLAGGKETGPVVNSTNRIGSVYGVTVGGRFNEKVGLQADATIRSSTIVQEVRTAFYQNGSYLFDGTVETSAGIVEVPVMLILSKPVNTNFRPLIGIGSHLGFRTSLSGTIKGTITKIEGEGAGQTAPMSEKVVASNPSDDPIIGVSAIVGGDYRLSEDWSVRGELRFQHDILNDGPTGFQIGRSSSNPVVTSELPPTRLSVAVSLVFAL</sequence>
<evidence type="ECO:0000259" key="3">
    <source>
        <dbReference type="Pfam" id="PF13505"/>
    </source>
</evidence>
<dbReference type="AlphaFoldDB" id="A0A1M3L3P1"/>
<dbReference type="Proteomes" id="UP000184233">
    <property type="component" value="Unassembled WGS sequence"/>
</dbReference>
<dbReference type="InterPro" id="IPR011250">
    <property type="entry name" value="OMP/PagP_B-barrel"/>
</dbReference>